<dbReference type="Xenbase" id="XB-GENE-5888021">
    <property type="gene designation" value="ankrd42.L"/>
</dbReference>
<dbReference type="GeneID" id="100101286"/>
<dbReference type="Pfam" id="PF12796">
    <property type="entry name" value="Ank_2"/>
    <property type="match status" value="3"/>
</dbReference>
<dbReference type="Proteomes" id="UP000186698">
    <property type="component" value="Chromosome 9_10L"/>
</dbReference>
<evidence type="ECO:0000313" key="6">
    <source>
        <dbReference type="Proteomes" id="UP000186698"/>
    </source>
</evidence>
<evidence type="ECO:0000256" key="5">
    <source>
        <dbReference type="SAM" id="MobiDB-lite"/>
    </source>
</evidence>
<organism evidence="6 7">
    <name type="scientific">Xenopus laevis</name>
    <name type="common">African clawed frog</name>
    <dbReference type="NCBI Taxonomy" id="8355"/>
    <lineage>
        <taxon>Eukaryota</taxon>
        <taxon>Metazoa</taxon>
        <taxon>Chordata</taxon>
        <taxon>Craniata</taxon>
        <taxon>Vertebrata</taxon>
        <taxon>Euteleostomi</taxon>
        <taxon>Amphibia</taxon>
        <taxon>Batrachia</taxon>
        <taxon>Anura</taxon>
        <taxon>Pipoidea</taxon>
        <taxon>Pipidae</taxon>
        <taxon>Xenopodinae</taxon>
        <taxon>Xenopus</taxon>
        <taxon>Xenopus</taxon>
    </lineage>
</organism>
<feature type="repeat" description="ANK" evidence="3">
    <location>
        <begin position="85"/>
        <end position="117"/>
    </location>
</feature>
<evidence type="ECO:0000256" key="3">
    <source>
        <dbReference type="PROSITE-ProRule" id="PRU00023"/>
    </source>
</evidence>
<evidence type="ECO:0000256" key="1">
    <source>
        <dbReference type="ARBA" id="ARBA00022737"/>
    </source>
</evidence>
<feature type="repeat" description="ANK" evidence="3">
    <location>
        <begin position="151"/>
        <end position="183"/>
    </location>
</feature>
<feature type="repeat" description="ANK" evidence="3">
    <location>
        <begin position="118"/>
        <end position="150"/>
    </location>
</feature>
<feature type="region of interest" description="Disordered" evidence="5">
    <location>
        <begin position="490"/>
        <end position="516"/>
    </location>
</feature>
<reference evidence="7" key="1">
    <citation type="submission" date="2025-08" db="UniProtKB">
        <authorList>
            <consortium name="RefSeq"/>
        </authorList>
    </citation>
    <scope>IDENTIFICATION</scope>
    <source>
        <strain evidence="7">J_2021</strain>
        <tissue evidence="7">Erythrocytes</tissue>
    </source>
</reference>
<feature type="repeat" description="ANK" evidence="3">
    <location>
        <begin position="290"/>
        <end position="322"/>
    </location>
</feature>
<dbReference type="InterPro" id="IPR036770">
    <property type="entry name" value="Ankyrin_rpt-contain_sf"/>
</dbReference>
<dbReference type="CTD" id="100101286"/>
<dbReference type="PANTHER" id="PTHR24201:SF2">
    <property type="entry name" value="ANKYRIN REPEAT DOMAIN-CONTAINING PROTEIN 42"/>
    <property type="match status" value="1"/>
</dbReference>
<dbReference type="SUPFAM" id="SSF48403">
    <property type="entry name" value="Ankyrin repeat"/>
    <property type="match status" value="1"/>
</dbReference>
<dbReference type="GO" id="GO:0005634">
    <property type="term" value="C:nucleus"/>
    <property type="evidence" value="ECO:0000318"/>
    <property type="project" value="GO_Central"/>
</dbReference>
<evidence type="ECO:0000256" key="4">
    <source>
        <dbReference type="SAM" id="Coils"/>
    </source>
</evidence>
<dbReference type="AGR" id="Xenbase:XB-GENE-5888021"/>
<feature type="repeat" description="ANK" evidence="3">
    <location>
        <begin position="184"/>
        <end position="216"/>
    </location>
</feature>
<evidence type="ECO:0000256" key="2">
    <source>
        <dbReference type="ARBA" id="ARBA00023043"/>
    </source>
</evidence>
<feature type="repeat" description="ANK" evidence="3">
    <location>
        <begin position="52"/>
        <end position="84"/>
    </location>
</feature>
<keyword evidence="1" id="KW-0677">Repeat</keyword>
<dbReference type="PROSITE" id="PS50088">
    <property type="entry name" value="ANK_REPEAT"/>
    <property type="match status" value="6"/>
</dbReference>
<dbReference type="Gene3D" id="1.25.40.20">
    <property type="entry name" value="Ankyrin repeat-containing domain"/>
    <property type="match status" value="4"/>
</dbReference>
<dbReference type="OrthoDB" id="163438at2759"/>
<dbReference type="SMART" id="SM00248">
    <property type="entry name" value="ANK"/>
    <property type="match status" value="8"/>
</dbReference>
<keyword evidence="6" id="KW-1185">Reference proteome</keyword>
<keyword evidence="4" id="KW-0175">Coiled coil</keyword>
<proteinExistence type="predicted"/>
<evidence type="ECO:0000313" key="7">
    <source>
        <dbReference type="RefSeq" id="XP_018089388.1"/>
    </source>
</evidence>
<dbReference type="PROSITE" id="PS50297">
    <property type="entry name" value="ANK_REP_REGION"/>
    <property type="match status" value="5"/>
</dbReference>
<evidence type="ECO:0000313" key="8">
    <source>
        <dbReference type="Xenbase" id="XB-GENE-5888021"/>
    </source>
</evidence>
<name>A0A8J0TII8_XENLA</name>
<sequence>MPTISAAAPHAAGLPKKRVYGSIHDAVRGGDVEQLAAIVERGTDINDPDPQHKFTPLHWAAHSGSLECLHWLLWHGANIRDVTTRGWTAAHLAAIRGQDACMQALIVNGADLSAKDDRNCCPAHLAAAHGHSFTLQSILRSGVDINCSDRTGWKPVHYAAFHGRLGCLQLLFRWGATLEDSDVNGNIPAHLAAMEGHLHCLKFLVSKASSVTGVLEATNMNGETSKDLAQKLYKDKVVQYIDGLEYERDHPEENENLAFPAHVAAYKGDLVTLRKLVESGIININERDDKGATPLHKAAGQGQLECLQWLLEMGADYNITNEAGETPKDVAKRFAQLAAVKLLEGSAAGGDSDEELNDDDPAYFERHGVEGSTDHPDYLNLSESEKKQARERAYKRIKDVEKLMEVAKGNYKQLGGILEEDNQRKSEQKEYERKIKELEGQLEYERLRREKMELQLDEYRVEIAHLNKSLEKMRPPSSLSTGEKLSDVYKEKKKMKKKATQPSNPGGVFVRRVSGK</sequence>
<dbReference type="PANTHER" id="PTHR24201">
    <property type="entry name" value="ANK_REP_REGION DOMAIN-CONTAINING PROTEIN"/>
    <property type="match status" value="1"/>
</dbReference>
<dbReference type="AlphaFoldDB" id="A0A8J0TII8"/>
<gene>
    <name evidence="7 8" type="primary">ankrd42.L</name>
    <name evidence="7" type="synonym">ankrd42</name>
</gene>
<accession>A0A8J0TII8</accession>
<dbReference type="GO" id="GO:0004861">
    <property type="term" value="F:cyclin-dependent protein serine/threonine kinase inhibitor activity"/>
    <property type="evidence" value="ECO:0000318"/>
    <property type="project" value="GO_Central"/>
</dbReference>
<dbReference type="RefSeq" id="XP_018089388.1">
    <property type="nucleotide sequence ID" value="XM_018233899.2"/>
</dbReference>
<dbReference type="InterPro" id="IPR002110">
    <property type="entry name" value="Ankyrin_rpt"/>
</dbReference>
<dbReference type="InterPro" id="IPR050776">
    <property type="entry name" value="Ank_Repeat/CDKN_Inhibitor"/>
</dbReference>
<keyword evidence="2 3" id="KW-0040">ANK repeat</keyword>
<dbReference type="GO" id="GO:0051059">
    <property type="term" value="F:NF-kappaB binding"/>
    <property type="evidence" value="ECO:0000318"/>
    <property type="project" value="GO_Central"/>
</dbReference>
<feature type="coiled-coil region" evidence="4">
    <location>
        <begin position="421"/>
        <end position="469"/>
    </location>
</feature>
<protein>
    <submittedName>
        <fullName evidence="7">Ankyrin repeat domain 42 L homeolog isoform X1</fullName>
    </submittedName>
</protein>